<dbReference type="PANTHER" id="PTHR33990">
    <property type="entry name" value="PROTEIN YJDN-RELATED"/>
    <property type="match status" value="1"/>
</dbReference>
<dbReference type="CDD" id="cd06588">
    <property type="entry name" value="PhnB_like"/>
    <property type="match status" value="1"/>
</dbReference>
<gene>
    <name evidence="2" type="ORF">EFL95_11425</name>
</gene>
<comment type="caution">
    <text evidence="2">The sequence shown here is derived from an EMBL/GenBank/DDBJ whole genome shotgun (WGS) entry which is preliminary data.</text>
</comment>
<dbReference type="Gene3D" id="3.10.180.10">
    <property type="entry name" value="2,3-Dihydroxybiphenyl 1,2-Dioxygenase, domain 1"/>
    <property type="match status" value="1"/>
</dbReference>
<reference evidence="2 3" key="1">
    <citation type="submission" date="2018-11" db="EMBL/GenBank/DDBJ databases">
        <authorList>
            <person name="Li F."/>
        </authorList>
    </citation>
    <scope>NUCLEOTIDE SEQUENCE [LARGE SCALE GENOMIC DNA]</scope>
    <source>
        <strain evidence="2 3">KIS18-7</strain>
    </source>
</reference>
<sequence>MTTRLNPYLSFAGDASAALAFYQDVFGGDLTINHFGDFGTDDHGVGDQVMHGRLETASGLTLMAADMLPGETLRPGNNLAVSLGGDDTEELRGYWQALSDGGTVTVELALQPWGDEFGMCVDRFGTSWLVNIAGGG</sequence>
<evidence type="ECO:0000313" key="2">
    <source>
        <dbReference type="EMBL" id="RNL79579.1"/>
    </source>
</evidence>
<evidence type="ECO:0000313" key="3">
    <source>
        <dbReference type="Proteomes" id="UP000277094"/>
    </source>
</evidence>
<evidence type="ECO:0000259" key="1">
    <source>
        <dbReference type="Pfam" id="PF06983"/>
    </source>
</evidence>
<dbReference type="AlphaFoldDB" id="A0A3N0DVD3"/>
<dbReference type="Pfam" id="PF06983">
    <property type="entry name" value="3-dmu-9_3-mt"/>
    <property type="match status" value="1"/>
</dbReference>
<dbReference type="OrthoDB" id="9795306at2"/>
<dbReference type="SUPFAM" id="SSF54593">
    <property type="entry name" value="Glyoxalase/Bleomycin resistance protein/Dihydroxybiphenyl dioxygenase"/>
    <property type="match status" value="1"/>
</dbReference>
<name>A0A3N0DVD3_9ACTN</name>
<organism evidence="2 3">
    <name type="scientific">Nocardioides marmorisolisilvae</name>
    <dbReference type="NCBI Taxonomy" id="1542737"/>
    <lineage>
        <taxon>Bacteria</taxon>
        <taxon>Bacillati</taxon>
        <taxon>Actinomycetota</taxon>
        <taxon>Actinomycetes</taxon>
        <taxon>Propionibacteriales</taxon>
        <taxon>Nocardioidaceae</taxon>
        <taxon>Nocardioides</taxon>
    </lineage>
</organism>
<dbReference type="InterPro" id="IPR028973">
    <property type="entry name" value="PhnB-like"/>
</dbReference>
<dbReference type="PANTHER" id="PTHR33990:SF1">
    <property type="entry name" value="PROTEIN YJDN"/>
    <property type="match status" value="1"/>
</dbReference>
<dbReference type="EMBL" id="RJSG01000002">
    <property type="protein sequence ID" value="RNL79579.1"/>
    <property type="molecule type" value="Genomic_DNA"/>
</dbReference>
<proteinExistence type="predicted"/>
<keyword evidence="3" id="KW-1185">Reference proteome</keyword>
<feature type="domain" description="PhnB-like" evidence="1">
    <location>
        <begin position="5"/>
        <end position="130"/>
    </location>
</feature>
<accession>A0A3N0DVD3</accession>
<dbReference type="Proteomes" id="UP000277094">
    <property type="component" value="Unassembled WGS sequence"/>
</dbReference>
<dbReference type="InterPro" id="IPR029068">
    <property type="entry name" value="Glyas_Bleomycin-R_OHBP_Dase"/>
</dbReference>
<dbReference type="RefSeq" id="WP_123234081.1">
    <property type="nucleotide sequence ID" value="NZ_RJSG01000002.1"/>
</dbReference>
<protein>
    <submittedName>
        <fullName evidence="2">VOC family protein</fullName>
    </submittedName>
</protein>